<feature type="transmembrane region" description="Helical" evidence="1">
    <location>
        <begin position="126"/>
        <end position="147"/>
    </location>
</feature>
<dbReference type="EMBL" id="WWCK01000006">
    <property type="protein sequence ID" value="MYM69477.1"/>
    <property type="molecule type" value="Genomic_DNA"/>
</dbReference>
<feature type="transmembrane region" description="Helical" evidence="1">
    <location>
        <begin position="262"/>
        <end position="282"/>
    </location>
</feature>
<feature type="transmembrane region" description="Helical" evidence="1">
    <location>
        <begin position="294"/>
        <end position="313"/>
    </location>
</feature>
<reference evidence="2 3" key="1">
    <citation type="submission" date="2019-12" db="EMBL/GenBank/DDBJ databases">
        <title>Novel species isolated from a subtropical stream in China.</title>
        <authorList>
            <person name="Lu H."/>
        </authorList>
    </citation>
    <scope>NUCLEOTIDE SEQUENCE [LARGE SCALE GENOMIC DNA]</scope>
    <source>
        <strain evidence="2 3">FT55W</strain>
    </source>
</reference>
<dbReference type="SUPFAM" id="SSF52151">
    <property type="entry name" value="FabD/lysophospholipase-like"/>
    <property type="match status" value="1"/>
</dbReference>
<name>A0A7X4GTM1_9BURK</name>
<comment type="caution">
    <text evidence="2">The sequence shown here is derived from an EMBL/GenBank/DDBJ whole genome shotgun (WGS) entry which is preliminary data.</text>
</comment>
<keyword evidence="3" id="KW-1185">Reference proteome</keyword>
<evidence type="ECO:0000313" key="3">
    <source>
        <dbReference type="Proteomes" id="UP000450012"/>
    </source>
</evidence>
<sequence length="834" mass="90572">MDQIEEYFEDLLFLCGSFASACGHRMGFQATIAQMLVLTLSVLWYGFAVRTSTTRALTKWGLRHVLSADHIHLVATLLGSVPLFMLSYRLLHGAGQGRSESVFVALLGLFTLIVLMKAITRRSNRVVRISAGWAVFAAVTLAIVGPFNSQLHHWNWILGYVVVFITIFGAIRSAGWRNGRMLLAALLMILAVTWIILRIMVVSLSVAPASRAFMLPFAFFFPCLLLWMPWNWPVFKGRQLEGENREFLAVYRRGIRRKLTGFSAATVTVTCVGIIATCGLFAVTNDIHTPQTLAAWVITPAALVLVLATAGNVYELASALLGRAVCICCVAAAGLGLYVQGIPPAPITTAERGFHFGDCSDANAVCPMEMRIWDRYQRWSRFPGRGDDTPIILVAAAGGGSRAAAHTASVLAAVDAATCGAFGDHIFAISSVSGGAIGSALYAASRHDLADPAQREHCRLNSPDSRGYPLALGLVAAATEDHLSPVVLRAVGHDLLNGTSNTSRPNNSAEWNDFSTRAGPLQMSWIAAYTKLLKSHGKAGNGGALLGQELIEDDAQPFLISNATSVQDGHRVLLSSPLLCPRDGWCAQRAGLFTNATDSARFPLVSPPRARNAFHWNPWSHEMAASERSIVDGGYFDNSGSQTLLDIISALEKNKIPASRLFVVLISSDPEEGSVSKTVPDYAASSWLVQLAVPLRSIIGVREGRTAIALNELGRNLQDCHVIHWSMGTRSLNPRLPESDSRLHQDTAMDALRELSPPEDEMARLERAPALGWSLSPRSATQLWRLAYGQGNAYTQGSFKYPNELLLATKLQYPTASGSEKLKEMLAKSDCYDK</sequence>
<evidence type="ECO:0008006" key="4">
    <source>
        <dbReference type="Google" id="ProtNLM"/>
    </source>
</evidence>
<dbReference type="AlphaFoldDB" id="A0A7X4GTM1"/>
<gene>
    <name evidence="2" type="ORF">GTP45_21920</name>
</gene>
<evidence type="ECO:0000256" key="1">
    <source>
        <dbReference type="SAM" id="Phobius"/>
    </source>
</evidence>
<keyword evidence="1" id="KW-0472">Membrane</keyword>
<evidence type="ECO:0000313" key="2">
    <source>
        <dbReference type="EMBL" id="MYM69477.1"/>
    </source>
</evidence>
<feature type="transmembrane region" description="Helical" evidence="1">
    <location>
        <begin position="153"/>
        <end position="171"/>
    </location>
</feature>
<feature type="transmembrane region" description="Helical" evidence="1">
    <location>
        <begin position="183"/>
        <end position="206"/>
    </location>
</feature>
<dbReference type="InterPro" id="IPR016035">
    <property type="entry name" value="Acyl_Trfase/lysoPLipase"/>
</dbReference>
<keyword evidence="1" id="KW-1133">Transmembrane helix</keyword>
<dbReference type="Gene3D" id="3.40.1090.10">
    <property type="entry name" value="Cytosolic phospholipase A2 catalytic domain"/>
    <property type="match status" value="1"/>
</dbReference>
<feature type="transmembrane region" description="Helical" evidence="1">
    <location>
        <begin position="70"/>
        <end position="90"/>
    </location>
</feature>
<feature type="transmembrane region" description="Helical" evidence="1">
    <location>
        <begin position="320"/>
        <end position="339"/>
    </location>
</feature>
<proteinExistence type="predicted"/>
<protein>
    <recommendedName>
        <fullName evidence="4">PNPLA domain-containing protein</fullName>
    </recommendedName>
</protein>
<accession>A0A7X4GTM1</accession>
<organism evidence="2 3">
    <name type="scientific">Duganella rivi</name>
    <dbReference type="NCBI Taxonomy" id="2666083"/>
    <lineage>
        <taxon>Bacteria</taxon>
        <taxon>Pseudomonadati</taxon>
        <taxon>Pseudomonadota</taxon>
        <taxon>Betaproteobacteria</taxon>
        <taxon>Burkholderiales</taxon>
        <taxon>Oxalobacteraceae</taxon>
        <taxon>Telluria group</taxon>
        <taxon>Duganella</taxon>
    </lineage>
</organism>
<feature type="transmembrane region" description="Helical" evidence="1">
    <location>
        <begin position="212"/>
        <end position="230"/>
    </location>
</feature>
<dbReference type="Proteomes" id="UP000450012">
    <property type="component" value="Unassembled WGS sequence"/>
</dbReference>
<feature type="transmembrane region" description="Helical" evidence="1">
    <location>
        <begin position="26"/>
        <end position="49"/>
    </location>
</feature>
<dbReference type="RefSeq" id="WP_161015959.1">
    <property type="nucleotide sequence ID" value="NZ_WWCK01000006.1"/>
</dbReference>
<keyword evidence="1" id="KW-0812">Transmembrane</keyword>
<feature type="transmembrane region" description="Helical" evidence="1">
    <location>
        <begin position="102"/>
        <end position="119"/>
    </location>
</feature>